<reference evidence="2 3" key="1">
    <citation type="submission" date="2016-12" db="EMBL/GenBank/DDBJ databases">
        <title>The genomes of Aspergillus section Nigri reveals drivers in fungal speciation.</title>
        <authorList>
            <consortium name="DOE Joint Genome Institute"/>
            <person name="Vesth T.C."/>
            <person name="Nybo J."/>
            <person name="Theobald S."/>
            <person name="Brandl J."/>
            <person name="Frisvad J.C."/>
            <person name="Nielsen K.F."/>
            <person name="Lyhne E.K."/>
            <person name="Kogle M.E."/>
            <person name="Kuo A."/>
            <person name="Riley R."/>
            <person name="Clum A."/>
            <person name="Nolan M."/>
            <person name="Lipzen A."/>
            <person name="Salamov A."/>
            <person name="Henrissat B."/>
            <person name="Wiebenga A."/>
            <person name="De Vries R.P."/>
            <person name="Grigoriev I.V."/>
            <person name="Mortensen U.H."/>
            <person name="Andersen M.R."/>
            <person name="Baker S.E."/>
        </authorList>
    </citation>
    <scope>NUCLEOTIDE SEQUENCE [LARGE SCALE GENOMIC DNA]</scope>
    <source>
        <strain evidence="2 3">IBT 23096</strain>
    </source>
</reference>
<dbReference type="STRING" id="1392250.A0A2I2G735"/>
<comment type="caution">
    <text evidence="2">The sequence shown here is derived from an EMBL/GenBank/DDBJ whole genome shotgun (WGS) entry which is preliminary data.</text>
</comment>
<dbReference type="AlphaFoldDB" id="A0A2I2G735"/>
<dbReference type="Gene3D" id="3.40.630.30">
    <property type="match status" value="1"/>
</dbReference>
<keyword evidence="3" id="KW-1185">Reference proteome</keyword>
<accession>A0A2I2G735</accession>
<dbReference type="InterPro" id="IPR052523">
    <property type="entry name" value="Trichothecene_AcTrans"/>
</dbReference>
<sequence>MTCNMSYTIQPSPSSDVRECLAVSEKSYAGFHSALYHTLPLSPESIDIMVRVREEAMDKDPQCRAYKAVDSETGAIIGVAKWSVYPEGVVIDKTVEEVVEARLTPRIPEMREDVARGLHSLMNREMRQIMAERNEGEVGNENGDGEVRKLTPHVHVDALFTHPDHQRKGIGKALLQTCLREANELGLVTFLEATEDGRPLYEKSGFKVLKECVFDAEKFGGFGGHEVTYMKKLPEKVSSNTSE</sequence>
<dbReference type="InterPro" id="IPR000182">
    <property type="entry name" value="GNAT_dom"/>
</dbReference>
<dbReference type="CDD" id="cd04301">
    <property type="entry name" value="NAT_SF"/>
    <property type="match status" value="1"/>
</dbReference>
<dbReference type="OrthoDB" id="410198at2759"/>
<dbReference type="InterPro" id="IPR016181">
    <property type="entry name" value="Acyl_CoA_acyltransferase"/>
</dbReference>
<protein>
    <submittedName>
        <fullName evidence="2">Acyl-CoA N-acyltransferase</fullName>
    </submittedName>
</protein>
<dbReference type="EMBL" id="MSFO01000004">
    <property type="protein sequence ID" value="PLB48681.1"/>
    <property type="molecule type" value="Genomic_DNA"/>
</dbReference>
<keyword evidence="2" id="KW-0808">Transferase</keyword>
<dbReference type="SUPFAM" id="SSF55729">
    <property type="entry name" value="Acyl-CoA N-acyltransferases (Nat)"/>
    <property type="match status" value="1"/>
</dbReference>
<dbReference type="GeneID" id="36553323"/>
<dbReference type="RefSeq" id="XP_024703983.1">
    <property type="nucleotide sequence ID" value="XM_024845624.1"/>
</dbReference>
<dbReference type="PANTHER" id="PTHR42791">
    <property type="entry name" value="GNAT FAMILY ACETYLTRANSFERASE"/>
    <property type="match status" value="1"/>
</dbReference>
<evidence type="ECO:0000313" key="2">
    <source>
        <dbReference type="EMBL" id="PLB48681.1"/>
    </source>
</evidence>
<evidence type="ECO:0000259" key="1">
    <source>
        <dbReference type="PROSITE" id="PS51186"/>
    </source>
</evidence>
<dbReference type="Proteomes" id="UP000234275">
    <property type="component" value="Unassembled WGS sequence"/>
</dbReference>
<dbReference type="PROSITE" id="PS51186">
    <property type="entry name" value="GNAT"/>
    <property type="match status" value="1"/>
</dbReference>
<dbReference type="VEuPathDB" id="FungiDB:P170DRAFT_382965"/>
<dbReference type="PANTHER" id="PTHR42791:SF2">
    <property type="entry name" value="N-ACETYLTRANSFERASE DOMAIN-CONTAINING PROTEIN"/>
    <property type="match status" value="1"/>
</dbReference>
<dbReference type="Pfam" id="PF13508">
    <property type="entry name" value="Acetyltransf_7"/>
    <property type="match status" value="1"/>
</dbReference>
<organism evidence="2 3">
    <name type="scientific">Aspergillus steynii IBT 23096</name>
    <dbReference type="NCBI Taxonomy" id="1392250"/>
    <lineage>
        <taxon>Eukaryota</taxon>
        <taxon>Fungi</taxon>
        <taxon>Dikarya</taxon>
        <taxon>Ascomycota</taxon>
        <taxon>Pezizomycotina</taxon>
        <taxon>Eurotiomycetes</taxon>
        <taxon>Eurotiomycetidae</taxon>
        <taxon>Eurotiales</taxon>
        <taxon>Aspergillaceae</taxon>
        <taxon>Aspergillus</taxon>
        <taxon>Aspergillus subgen. Circumdati</taxon>
    </lineage>
</organism>
<dbReference type="GO" id="GO:0016747">
    <property type="term" value="F:acyltransferase activity, transferring groups other than amino-acyl groups"/>
    <property type="evidence" value="ECO:0007669"/>
    <property type="project" value="InterPro"/>
</dbReference>
<evidence type="ECO:0000313" key="3">
    <source>
        <dbReference type="Proteomes" id="UP000234275"/>
    </source>
</evidence>
<keyword evidence="2" id="KW-0012">Acyltransferase</keyword>
<proteinExistence type="predicted"/>
<gene>
    <name evidence="2" type="ORF">P170DRAFT_382965</name>
</gene>
<feature type="domain" description="N-acetyltransferase" evidence="1">
    <location>
        <begin position="93"/>
        <end position="235"/>
    </location>
</feature>
<name>A0A2I2G735_9EURO</name>